<dbReference type="InterPro" id="IPR005805">
    <property type="entry name" value="Rieske_Fe-S_prot_C"/>
</dbReference>
<name>A0A0U9HPL2_9BACT</name>
<organism evidence="9 10">
    <name type="scientific">Thermodesulfovibrio aggregans</name>
    <dbReference type="NCBI Taxonomy" id="86166"/>
    <lineage>
        <taxon>Bacteria</taxon>
        <taxon>Pseudomonadati</taxon>
        <taxon>Nitrospirota</taxon>
        <taxon>Thermodesulfovibrionia</taxon>
        <taxon>Thermodesulfovibrionales</taxon>
        <taxon>Thermodesulfovibrionaceae</taxon>
        <taxon>Thermodesulfovibrio</taxon>
    </lineage>
</organism>
<accession>A0A0U9HPL2</accession>
<dbReference type="GO" id="GO:0051537">
    <property type="term" value="F:2 iron, 2 sulfur cluster binding"/>
    <property type="evidence" value="ECO:0007669"/>
    <property type="project" value="UniProtKB-KW"/>
</dbReference>
<dbReference type="PROSITE" id="PS51296">
    <property type="entry name" value="RIESKE"/>
    <property type="match status" value="1"/>
</dbReference>
<dbReference type="SUPFAM" id="SSF50022">
    <property type="entry name" value="ISP domain"/>
    <property type="match status" value="1"/>
</dbReference>
<dbReference type="OrthoDB" id="9767869at2"/>
<feature type="domain" description="Rieske" evidence="8">
    <location>
        <begin position="55"/>
        <end position="153"/>
    </location>
</feature>
<keyword evidence="10" id="KW-1185">Reference proteome</keyword>
<dbReference type="Gene3D" id="2.102.10.10">
    <property type="entry name" value="Rieske [2Fe-2S] iron-sulphur domain"/>
    <property type="match status" value="1"/>
</dbReference>
<keyword evidence="5" id="KW-1015">Disulfide bond</keyword>
<keyword evidence="7" id="KW-0472">Membrane</keyword>
<evidence type="ECO:0000256" key="4">
    <source>
        <dbReference type="ARBA" id="ARBA00023014"/>
    </source>
</evidence>
<dbReference type="PANTHER" id="PTHR10134">
    <property type="entry name" value="CYTOCHROME B-C1 COMPLEX SUBUNIT RIESKE, MITOCHONDRIAL"/>
    <property type="match status" value="1"/>
</dbReference>
<evidence type="ECO:0000256" key="3">
    <source>
        <dbReference type="ARBA" id="ARBA00023004"/>
    </source>
</evidence>
<feature type="transmembrane region" description="Helical" evidence="7">
    <location>
        <begin position="23"/>
        <end position="43"/>
    </location>
</feature>
<dbReference type="STRING" id="86166.TAGGR_11222"/>
<dbReference type="CDD" id="cd03467">
    <property type="entry name" value="Rieske"/>
    <property type="match status" value="1"/>
</dbReference>
<dbReference type="InterPro" id="IPR017941">
    <property type="entry name" value="Rieske_2Fe-2S"/>
</dbReference>
<gene>
    <name evidence="9" type="ORF">TAGGR_11222</name>
</gene>
<keyword evidence="7" id="KW-0812">Transmembrane</keyword>
<dbReference type="Pfam" id="PF00355">
    <property type="entry name" value="Rieske"/>
    <property type="match status" value="1"/>
</dbReference>
<keyword evidence="7" id="KW-1133">Transmembrane helix</keyword>
<evidence type="ECO:0000256" key="7">
    <source>
        <dbReference type="SAM" id="Phobius"/>
    </source>
</evidence>
<evidence type="ECO:0000256" key="6">
    <source>
        <dbReference type="ARBA" id="ARBA00034078"/>
    </source>
</evidence>
<comment type="caution">
    <text evidence="9">The sequence shown here is derived from an EMBL/GenBank/DDBJ whole genome shotgun (WGS) entry which is preliminary data.</text>
</comment>
<evidence type="ECO:0000256" key="2">
    <source>
        <dbReference type="ARBA" id="ARBA00022723"/>
    </source>
</evidence>
<evidence type="ECO:0000259" key="8">
    <source>
        <dbReference type="PROSITE" id="PS51296"/>
    </source>
</evidence>
<dbReference type="AlphaFoldDB" id="A0A0U9HPL2"/>
<dbReference type="GO" id="GO:0046872">
    <property type="term" value="F:metal ion binding"/>
    <property type="evidence" value="ECO:0007669"/>
    <property type="project" value="UniProtKB-KW"/>
</dbReference>
<keyword evidence="2" id="KW-0479">Metal-binding</keyword>
<keyword evidence="4" id="KW-0411">Iron-sulfur</keyword>
<evidence type="ECO:0000256" key="1">
    <source>
        <dbReference type="ARBA" id="ARBA00022714"/>
    </source>
</evidence>
<evidence type="ECO:0000313" key="10">
    <source>
        <dbReference type="Proteomes" id="UP000054976"/>
    </source>
</evidence>
<reference evidence="10" key="1">
    <citation type="submission" date="2016-01" db="EMBL/GenBank/DDBJ databases">
        <title>Draft genome sequence of Thermodesulfovibrio aggregans strain TGE-P1.</title>
        <authorList>
            <person name="Sekiguchi Y."/>
            <person name="Ohashi A."/>
            <person name="Matsuura N."/>
            <person name="Tourlousse M.D."/>
        </authorList>
    </citation>
    <scope>NUCLEOTIDE SEQUENCE [LARGE SCALE GENOMIC DNA]</scope>
    <source>
        <strain evidence="10">TGE-P1</strain>
    </source>
</reference>
<sequence length="157" mass="18063">MKKIKPENDSLGNQKRRLFLKKIINFLFLITGFMFVIVSLVSLKPKNPKNRAYKFFEIAQDKIPKEGVRKIDIVIEKEKSLKIFLVKQENSIIALSPVCTHLGCLVNFDRTMNEFVCPCHGGRYDIQGRVIKGPPKENLHRLPVKIENGKIFIGIKI</sequence>
<keyword evidence="1" id="KW-0001">2Fe-2S</keyword>
<dbReference type="Proteomes" id="UP000054976">
    <property type="component" value="Unassembled WGS sequence"/>
</dbReference>
<dbReference type="RefSeq" id="WP_059176422.1">
    <property type="nucleotide sequence ID" value="NZ_BCNO01000001.1"/>
</dbReference>
<evidence type="ECO:0000256" key="5">
    <source>
        <dbReference type="ARBA" id="ARBA00023157"/>
    </source>
</evidence>
<keyword evidence="3" id="KW-0408">Iron</keyword>
<protein>
    <submittedName>
        <fullName evidence="9">Cytochrome b6-f complex iron-sulfur subunit</fullName>
    </submittedName>
</protein>
<evidence type="ECO:0000313" key="9">
    <source>
        <dbReference type="EMBL" id="GAQ95022.1"/>
    </source>
</evidence>
<dbReference type="InterPro" id="IPR036922">
    <property type="entry name" value="Rieske_2Fe-2S_sf"/>
</dbReference>
<dbReference type="InterPro" id="IPR014349">
    <property type="entry name" value="Rieske_Fe-S_prot"/>
</dbReference>
<comment type="cofactor">
    <cofactor evidence="6">
        <name>[2Fe-2S] cluster</name>
        <dbReference type="ChEBI" id="CHEBI:190135"/>
    </cofactor>
</comment>
<dbReference type="EMBL" id="BCNO01000001">
    <property type="protein sequence ID" value="GAQ95022.1"/>
    <property type="molecule type" value="Genomic_DNA"/>
</dbReference>
<dbReference type="PRINTS" id="PR00162">
    <property type="entry name" value="RIESKE"/>
</dbReference>
<proteinExistence type="predicted"/>
<dbReference type="GO" id="GO:0016020">
    <property type="term" value="C:membrane"/>
    <property type="evidence" value="ECO:0007669"/>
    <property type="project" value="InterPro"/>
</dbReference>